<reference evidence="2 3" key="1">
    <citation type="journal article" date="2017" name="PLoS Biol.">
        <title>The sea cucumber genome provides insights into morphological evolution and visceral regeneration.</title>
        <authorList>
            <person name="Zhang X."/>
            <person name="Sun L."/>
            <person name="Yuan J."/>
            <person name="Sun Y."/>
            <person name="Gao Y."/>
            <person name="Zhang L."/>
            <person name="Li S."/>
            <person name="Dai H."/>
            <person name="Hamel J.F."/>
            <person name="Liu C."/>
            <person name="Yu Y."/>
            <person name="Liu S."/>
            <person name="Lin W."/>
            <person name="Guo K."/>
            <person name="Jin S."/>
            <person name="Xu P."/>
            <person name="Storey K.B."/>
            <person name="Huan P."/>
            <person name="Zhang T."/>
            <person name="Zhou Y."/>
            <person name="Zhang J."/>
            <person name="Lin C."/>
            <person name="Li X."/>
            <person name="Xing L."/>
            <person name="Huo D."/>
            <person name="Sun M."/>
            <person name="Wang L."/>
            <person name="Mercier A."/>
            <person name="Li F."/>
            <person name="Yang H."/>
            <person name="Xiang J."/>
        </authorList>
    </citation>
    <scope>NUCLEOTIDE SEQUENCE [LARGE SCALE GENOMIC DNA]</scope>
    <source>
        <strain evidence="2">Shaxun</strain>
        <tissue evidence="2">Muscle</tissue>
    </source>
</reference>
<dbReference type="Pfam" id="PF02037">
    <property type="entry name" value="SAP"/>
    <property type="match status" value="1"/>
</dbReference>
<accession>A0A2G8LQ01</accession>
<gene>
    <name evidence="2" type="ORF">BSL78_00770</name>
</gene>
<dbReference type="EMBL" id="MRZV01000014">
    <property type="protein sequence ID" value="PIK62339.1"/>
    <property type="molecule type" value="Genomic_DNA"/>
</dbReference>
<dbReference type="PANTHER" id="PTHR47526:SF3">
    <property type="entry name" value="PHD-TYPE DOMAIN-CONTAINING PROTEIN"/>
    <property type="match status" value="1"/>
</dbReference>
<dbReference type="SUPFAM" id="SSF68906">
    <property type="entry name" value="SAP domain"/>
    <property type="match status" value="1"/>
</dbReference>
<evidence type="ECO:0000313" key="3">
    <source>
        <dbReference type="Proteomes" id="UP000230750"/>
    </source>
</evidence>
<keyword evidence="3" id="KW-1185">Reference proteome</keyword>
<dbReference type="SMART" id="SM00513">
    <property type="entry name" value="SAP"/>
    <property type="match status" value="1"/>
</dbReference>
<comment type="caution">
    <text evidence="2">The sequence shown here is derived from an EMBL/GenBank/DDBJ whole genome shotgun (WGS) entry which is preliminary data.</text>
</comment>
<dbReference type="OrthoDB" id="10035901at2759"/>
<protein>
    <recommendedName>
        <fullName evidence="1">SAP domain-containing protein</fullName>
    </recommendedName>
</protein>
<sequence length="189" mass="22175">MDIPTSLEEFKLWKVDRLKEFLKKRKLKMSGRKEELVALAYAAVQMNIAKVNIADARNEKADDYASVLQVEGETLSDPFSDLPLAWEGEFAMEKWLPCMYIDIAHYFTSIDNIELKKRLMTDYKDGKAFSYLESRWLGEIFYNAISAESRLCFLKAECIPSQRINNIPWNNPWKSPHPLSFFIMFYTKY</sequence>
<dbReference type="Proteomes" id="UP000230750">
    <property type="component" value="Unassembled WGS sequence"/>
</dbReference>
<organism evidence="2 3">
    <name type="scientific">Stichopus japonicus</name>
    <name type="common">Sea cucumber</name>
    <dbReference type="NCBI Taxonomy" id="307972"/>
    <lineage>
        <taxon>Eukaryota</taxon>
        <taxon>Metazoa</taxon>
        <taxon>Echinodermata</taxon>
        <taxon>Eleutherozoa</taxon>
        <taxon>Echinozoa</taxon>
        <taxon>Holothuroidea</taxon>
        <taxon>Aspidochirotacea</taxon>
        <taxon>Aspidochirotida</taxon>
        <taxon>Stichopodidae</taxon>
        <taxon>Apostichopus</taxon>
    </lineage>
</organism>
<evidence type="ECO:0000259" key="1">
    <source>
        <dbReference type="SMART" id="SM00513"/>
    </source>
</evidence>
<dbReference type="InterPro" id="IPR036361">
    <property type="entry name" value="SAP_dom_sf"/>
</dbReference>
<evidence type="ECO:0000313" key="2">
    <source>
        <dbReference type="EMBL" id="PIK62339.1"/>
    </source>
</evidence>
<dbReference type="InterPro" id="IPR003034">
    <property type="entry name" value="SAP_dom"/>
</dbReference>
<proteinExistence type="predicted"/>
<name>A0A2G8LQ01_STIJA</name>
<dbReference type="Gene3D" id="1.10.720.30">
    <property type="entry name" value="SAP domain"/>
    <property type="match status" value="1"/>
</dbReference>
<feature type="domain" description="SAP" evidence="1">
    <location>
        <begin position="10"/>
        <end position="44"/>
    </location>
</feature>
<dbReference type="PANTHER" id="PTHR47526">
    <property type="entry name" value="ATP-DEPENDENT DNA HELICASE"/>
    <property type="match status" value="1"/>
</dbReference>
<dbReference type="AlphaFoldDB" id="A0A2G8LQ01"/>